<keyword evidence="1" id="KW-1133">Transmembrane helix</keyword>
<dbReference type="InterPro" id="IPR010390">
    <property type="entry name" value="ABC-2_transporter-like"/>
</dbReference>
<feature type="transmembrane region" description="Helical" evidence="1">
    <location>
        <begin position="215"/>
        <end position="235"/>
    </location>
</feature>
<name>A0ABV5KSH2_9BACL</name>
<protein>
    <submittedName>
        <fullName evidence="2">ABC transporter permease</fullName>
    </submittedName>
</protein>
<evidence type="ECO:0000313" key="2">
    <source>
        <dbReference type="EMBL" id="MFB9328180.1"/>
    </source>
</evidence>
<dbReference type="PANTHER" id="PTHR36833:SF2">
    <property type="entry name" value="SLR0610 PROTEIN"/>
    <property type="match status" value="1"/>
</dbReference>
<dbReference type="EMBL" id="JBHMDO010000033">
    <property type="protein sequence ID" value="MFB9328180.1"/>
    <property type="molecule type" value="Genomic_DNA"/>
</dbReference>
<keyword evidence="1" id="KW-0812">Transmembrane</keyword>
<sequence length="272" mass="30454">MKQSEWQRELRKHAKIYGLFIKNGLIAQLEFRANFVTGILVECGYLLAKLLYVLVVYRTGVTINGLKPDSILMFVGTYTMMTGLFVGLFMTNFMNLSQHVRTGSLDFLMTKPVSLQFITTLRHVDIGMPLPNLLGGAVMVGIGWHRMGIPLDIGSLASFAGYIVGAVVLTYSVFLLPELLAFKFVSTRALTEISHALWDFNNMPMGIYHTWVRRIGVFVLPIFLITNFSPLFVLGQLSPGYIAWGIAAPILFLALNRYLWTRAVKQYASASS</sequence>
<evidence type="ECO:0000256" key="1">
    <source>
        <dbReference type="SAM" id="Phobius"/>
    </source>
</evidence>
<dbReference type="RefSeq" id="WP_377497235.1">
    <property type="nucleotide sequence ID" value="NZ_JBHMDO010000033.1"/>
</dbReference>
<feature type="transmembrane region" description="Helical" evidence="1">
    <location>
        <begin position="35"/>
        <end position="59"/>
    </location>
</feature>
<reference evidence="2 3" key="1">
    <citation type="submission" date="2024-09" db="EMBL/GenBank/DDBJ databases">
        <authorList>
            <person name="Sun Q."/>
            <person name="Mori K."/>
        </authorList>
    </citation>
    <scope>NUCLEOTIDE SEQUENCE [LARGE SCALE GENOMIC DNA]</scope>
    <source>
        <strain evidence="2 3">TISTR 2452</strain>
    </source>
</reference>
<dbReference type="PANTHER" id="PTHR36833">
    <property type="entry name" value="SLR0610 PROTEIN-RELATED"/>
    <property type="match status" value="1"/>
</dbReference>
<feature type="transmembrane region" description="Helical" evidence="1">
    <location>
        <begin position="130"/>
        <end position="147"/>
    </location>
</feature>
<evidence type="ECO:0000313" key="3">
    <source>
        <dbReference type="Proteomes" id="UP001589747"/>
    </source>
</evidence>
<keyword evidence="3" id="KW-1185">Reference proteome</keyword>
<feature type="transmembrane region" description="Helical" evidence="1">
    <location>
        <begin position="241"/>
        <end position="260"/>
    </location>
</feature>
<dbReference type="Pfam" id="PF06182">
    <property type="entry name" value="ABC2_membrane_6"/>
    <property type="match status" value="1"/>
</dbReference>
<comment type="caution">
    <text evidence="2">The sequence shown here is derived from an EMBL/GenBank/DDBJ whole genome shotgun (WGS) entry which is preliminary data.</text>
</comment>
<organism evidence="2 3">
    <name type="scientific">Paenibacillus aurantiacus</name>
    <dbReference type="NCBI Taxonomy" id="1936118"/>
    <lineage>
        <taxon>Bacteria</taxon>
        <taxon>Bacillati</taxon>
        <taxon>Bacillota</taxon>
        <taxon>Bacilli</taxon>
        <taxon>Bacillales</taxon>
        <taxon>Paenibacillaceae</taxon>
        <taxon>Paenibacillus</taxon>
    </lineage>
</organism>
<gene>
    <name evidence="2" type="ORF">ACFFSY_19805</name>
</gene>
<feature type="transmembrane region" description="Helical" evidence="1">
    <location>
        <begin position="159"/>
        <end position="182"/>
    </location>
</feature>
<dbReference type="Proteomes" id="UP001589747">
    <property type="component" value="Unassembled WGS sequence"/>
</dbReference>
<proteinExistence type="predicted"/>
<accession>A0ABV5KSH2</accession>
<feature type="transmembrane region" description="Helical" evidence="1">
    <location>
        <begin position="71"/>
        <end position="91"/>
    </location>
</feature>
<keyword evidence="1" id="KW-0472">Membrane</keyword>